<feature type="compositionally biased region" description="Basic and acidic residues" evidence="1">
    <location>
        <begin position="1"/>
        <end position="16"/>
    </location>
</feature>
<sequence>MILKEKTACADTDERGFPGPKQEQDLALPLRRESGDSERIRFIMAWCVFREDEPSMIQERRLTTHGGHAGKGRKRARPYHAYGPMIKGSHAECSWFFRIPQGGAWMMR</sequence>
<keyword evidence="3" id="KW-1185">Reference proteome</keyword>
<protein>
    <submittedName>
        <fullName evidence="2">Uncharacterized protein</fullName>
    </submittedName>
</protein>
<name>A0A291P9R4_9GAMM</name>
<dbReference type="KEGG" id="hbe:BEI_2621"/>
<gene>
    <name evidence="2" type="ORF">BEI_2621</name>
</gene>
<dbReference type="EMBL" id="CP021435">
    <property type="protein sequence ID" value="ATJ83608.1"/>
    <property type="molecule type" value="Genomic_DNA"/>
</dbReference>
<dbReference type="AlphaFoldDB" id="A0A291P9R4"/>
<organism evidence="2 3">
    <name type="scientific">Halomonas beimenensis</name>
    <dbReference type="NCBI Taxonomy" id="475662"/>
    <lineage>
        <taxon>Bacteria</taxon>
        <taxon>Pseudomonadati</taxon>
        <taxon>Pseudomonadota</taxon>
        <taxon>Gammaproteobacteria</taxon>
        <taxon>Oceanospirillales</taxon>
        <taxon>Halomonadaceae</taxon>
        <taxon>Halomonas</taxon>
    </lineage>
</organism>
<dbReference type="Proteomes" id="UP000219993">
    <property type="component" value="Chromosome"/>
</dbReference>
<dbReference type="OrthoDB" id="5500241at2"/>
<evidence type="ECO:0000313" key="3">
    <source>
        <dbReference type="Proteomes" id="UP000219993"/>
    </source>
</evidence>
<accession>A0A291P9R4</accession>
<feature type="region of interest" description="Disordered" evidence="1">
    <location>
        <begin position="1"/>
        <end position="24"/>
    </location>
</feature>
<evidence type="ECO:0000256" key="1">
    <source>
        <dbReference type="SAM" id="MobiDB-lite"/>
    </source>
</evidence>
<proteinExistence type="predicted"/>
<evidence type="ECO:0000313" key="2">
    <source>
        <dbReference type="EMBL" id="ATJ83608.1"/>
    </source>
</evidence>
<reference evidence="2 3" key="1">
    <citation type="journal article" date="2017" name="Sci. Rep.">
        <title>Revealing the Saline Adaptation Strategies of the Halophilic Bacterium Halomonas beimenensis through High-throughput Omics and Transposon Mutagenesis Approaches.</title>
        <authorList>
            <person name="Chen Y.H."/>
            <person name="Lin S.S."/>
            <person name="Shyu Y.T."/>
        </authorList>
    </citation>
    <scope>NUCLEOTIDE SEQUENCE [LARGE SCALE GENOMIC DNA]</scope>
    <source>
        <strain evidence="2 3">NTU-111</strain>
    </source>
</reference>
<dbReference type="RefSeq" id="WP_153045791.1">
    <property type="nucleotide sequence ID" value="NZ_BAAADT010000011.1"/>
</dbReference>